<feature type="binding site" evidence="8">
    <location>
        <position position="236"/>
    </location>
    <ligand>
        <name>a divalent metal cation</name>
        <dbReference type="ChEBI" id="CHEBI:60240"/>
        <label>2</label>
        <note>catalytic</note>
    </ligand>
</feature>
<keyword evidence="12" id="KW-1185">Reference proteome</keyword>
<feature type="binding site" evidence="8">
    <location>
        <position position="363"/>
    </location>
    <ligand>
        <name>a divalent metal cation</name>
        <dbReference type="ChEBI" id="CHEBI:60240"/>
        <label>2</label>
        <note>catalytic</note>
    </ligand>
</feature>
<dbReference type="GO" id="GO:0008270">
    <property type="term" value="F:zinc ion binding"/>
    <property type="evidence" value="ECO:0007669"/>
    <property type="project" value="UniProtKB-KW"/>
</dbReference>
<dbReference type="InterPro" id="IPR031615">
    <property type="entry name" value="Zfn-C6H2"/>
</dbReference>
<evidence type="ECO:0000256" key="1">
    <source>
        <dbReference type="ARBA" id="ARBA00022438"/>
    </source>
</evidence>
<dbReference type="PRINTS" id="PR00599">
    <property type="entry name" value="MAPEPTIDASE"/>
</dbReference>
<comment type="function">
    <text evidence="9">Cotranslationally removes the N-terminal methionine from nascent proteins. The N-terminal methionine is often cleaved when the second residue in the primary sequence is small and uncharged (Met-Ala-, Cys, Gly, Pro, Ser, Thr, or Val).</text>
</comment>
<keyword evidence="6 8" id="KW-0378">Hydrolase</keyword>
<comment type="catalytic activity">
    <reaction evidence="8 9">
        <text>Release of N-terminal amino acids, preferentially methionine, from peptides and arylamides.</text>
        <dbReference type="EC" id="3.4.11.18"/>
    </reaction>
</comment>
<proteinExistence type="inferred from homology"/>
<sequence>MSHICVTPDCGKPATLRCPTCIKLGITGSYFCTKHSHYLYYRSALRSTGKPTKTFTFLQVCFLAQILVEIIEGKCMFPSSELDTIFDGYYFTGPLRPAKKTPFRTIPDHIARPDYADTGIPVSEREAKNSHSIIALNKEEIEGMRVTGRLAREVLDEAIAAVGVGVTTDEIDRIVHEACIDRECYPSPLNYFNFPKSCCTSINEVICHGIPDQRPLADGDILNIDITTYFGGFHGDVNETVFVGTPNEKSIRLVKSTYNCMAKSMDAVRVGMKYRELGDVIQRHANAEGFSVVRTYCGHGVHRLFHCPPNIPHYAQNKAVGSTAPGHCFTIEPMINEGNWRDELWPDKWTAVTIDGLRSAQFEHTMIILKREEGIETPAMLENGPPLEVVTARTIRGEDKLANVELPPGDALHFRRYGRPHFVDQLHSLKMDVRAILEQKELLTAIQHQITLPAGSKRKVGEELVLGEDLLACATRINGGLGDHQEGSDVSHSAESESLLLYKRLL</sequence>
<feature type="binding site" evidence="8">
    <location>
        <position position="332"/>
    </location>
    <ligand>
        <name>a divalent metal cation</name>
        <dbReference type="ChEBI" id="CHEBI:60240"/>
        <label>2</label>
        <note>catalytic</note>
    </ligand>
</feature>
<feature type="binding site" evidence="8">
    <location>
        <position position="225"/>
    </location>
    <ligand>
        <name>a divalent metal cation</name>
        <dbReference type="ChEBI" id="CHEBI:60240"/>
        <label>1</label>
    </ligand>
</feature>
<protein>
    <recommendedName>
        <fullName evidence="9">Methionine aminopeptidase</fullName>
        <ecNumber evidence="9">3.4.11.18</ecNumber>
    </recommendedName>
</protein>
<feature type="binding site" evidence="8">
    <location>
        <position position="299"/>
    </location>
    <ligand>
        <name>a divalent metal cation</name>
        <dbReference type="ChEBI" id="CHEBI:60240"/>
        <label>2</label>
        <note>catalytic</note>
    </ligand>
</feature>
<evidence type="ECO:0000256" key="4">
    <source>
        <dbReference type="ARBA" id="ARBA00022723"/>
    </source>
</evidence>
<dbReference type="InterPro" id="IPR002467">
    <property type="entry name" value="Pept_M24A_MAP1"/>
</dbReference>
<evidence type="ECO:0000256" key="2">
    <source>
        <dbReference type="ARBA" id="ARBA00022490"/>
    </source>
</evidence>
<dbReference type="InterPro" id="IPR001714">
    <property type="entry name" value="Pept_M24_MAP"/>
</dbReference>
<dbReference type="Pfam" id="PF15801">
    <property type="entry name" value="zf-C6H2"/>
    <property type="match status" value="1"/>
</dbReference>
<dbReference type="PROSITE" id="PS00680">
    <property type="entry name" value="MAP_1"/>
    <property type="match status" value="1"/>
</dbReference>
<dbReference type="AlphaFoldDB" id="A0A915ET55"/>
<feature type="domain" description="Peptidase M24" evidence="10">
    <location>
        <begin position="142"/>
        <end position="368"/>
    </location>
</feature>
<evidence type="ECO:0000256" key="8">
    <source>
        <dbReference type="HAMAP-Rule" id="MF_03174"/>
    </source>
</evidence>
<comment type="similarity">
    <text evidence="8">Belongs to the peptidase M24A family. Methionine aminopeptidase type 1 subfamily.</text>
</comment>
<evidence type="ECO:0000259" key="10">
    <source>
        <dbReference type="Pfam" id="PF00557"/>
    </source>
</evidence>
<feature type="domain" description="C6H2-type" evidence="11">
    <location>
        <begin position="5"/>
        <end position="34"/>
    </location>
</feature>
<keyword evidence="7" id="KW-0862">Zinc</keyword>
<dbReference type="GO" id="GO:0070006">
    <property type="term" value="F:metalloaminopeptidase activity"/>
    <property type="evidence" value="ECO:0007669"/>
    <property type="project" value="UniProtKB-UniRule"/>
</dbReference>
<dbReference type="GO" id="GO:0005829">
    <property type="term" value="C:cytosol"/>
    <property type="evidence" value="ECO:0007669"/>
    <property type="project" value="TreeGrafter"/>
</dbReference>
<keyword evidence="4 8" id="KW-0479">Metal-binding</keyword>
<feature type="binding site" evidence="8">
    <location>
        <position position="306"/>
    </location>
    <ligand>
        <name>substrate</name>
    </ligand>
</feature>
<dbReference type="Gene3D" id="3.90.230.10">
    <property type="entry name" value="Creatinase/methionine aminopeptidase superfamily"/>
    <property type="match status" value="1"/>
</dbReference>
<comment type="cofactor">
    <cofactor evidence="8">
        <name>Co(2+)</name>
        <dbReference type="ChEBI" id="CHEBI:48828"/>
    </cofactor>
    <cofactor evidence="8">
        <name>Zn(2+)</name>
        <dbReference type="ChEBI" id="CHEBI:29105"/>
    </cofactor>
    <cofactor evidence="8">
        <name>Mn(2+)</name>
        <dbReference type="ChEBI" id="CHEBI:29035"/>
    </cofactor>
    <cofactor evidence="8">
        <name>Fe(2+)</name>
        <dbReference type="ChEBI" id="CHEBI:29033"/>
    </cofactor>
    <text evidence="8">Binds 2 divalent metal cations per subunit. Has a high-affinity and a low affinity metal-binding site. The true nature of the physiological cofactor is under debate. The enzyme is active with cobalt, zinc, manganese or divalent iron ions. Most likely, methionine aminopeptidases function as mononuclear Fe(2+)-metalloproteases under physiological conditions, and the catalytically relevant metal-binding site has been assigned to the histidine-containing high-affinity site.</text>
</comment>
<feature type="binding site" evidence="8">
    <location>
        <position position="363"/>
    </location>
    <ligand>
        <name>a divalent metal cation</name>
        <dbReference type="ChEBI" id="CHEBI:60240"/>
        <label>1</label>
    </ligand>
</feature>
<dbReference type="Proteomes" id="UP000887562">
    <property type="component" value="Unplaced"/>
</dbReference>
<dbReference type="SUPFAM" id="SSF55920">
    <property type="entry name" value="Creatinase/aminopeptidase"/>
    <property type="match status" value="1"/>
</dbReference>
<name>A0A915ET55_9CEST</name>
<evidence type="ECO:0000313" key="13">
    <source>
        <dbReference type="WBParaSite" id="maker-E.canG7_contigs_1419-snap-gene-0.35-mRNA-1"/>
    </source>
</evidence>
<keyword evidence="1 8" id="KW-0031">Aminopeptidase</keyword>
<dbReference type="InterPro" id="IPR036005">
    <property type="entry name" value="Creatinase/aminopeptidase-like"/>
</dbReference>
<keyword evidence="5" id="KW-0863">Zinc-finger</keyword>
<dbReference type="EC" id="3.4.11.18" evidence="9"/>
<dbReference type="HAMAP" id="MF_01974">
    <property type="entry name" value="MetAP_1"/>
    <property type="match status" value="1"/>
</dbReference>
<dbReference type="GO" id="GO:0006508">
    <property type="term" value="P:proteolysis"/>
    <property type="evidence" value="ECO:0007669"/>
    <property type="project" value="UniProtKB-KW"/>
</dbReference>
<keyword evidence="2" id="KW-0963">Cytoplasm</keyword>
<dbReference type="InterPro" id="IPR000994">
    <property type="entry name" value="Pept_M24"/>
</dbReference>
<evidence type="ECO:0000313" key="12">
    <source>
        <dbReference type="Proteomes" id="UP000887562"/>
    </source>
</evidence>
<evidence type="ECO:0000256" key="9">
    <source>
        <dbReference type="RuleBase" id="RU003653"/>
    </source>
</evidence>
<dbReference type="WBParaSite" id="maker-E.canG7_contigs_1419-snap-gene-0.35-mRNA-1">
    <property type="protein sequence ID" value="maker-E.canG7_contigs_1419-snap-gene-0.35-mRNA-1"/>
    <property type="gene ID" value="EcG7_05773"/>
</dbReference>
<dbReference type="PANTHER" id="PTHR43330:SF7">
    <property type="entry name" value="METHIONINE AMINOPEPTIDASE 1"/>
    <property type="match status" value="1"/>
</dbReference>
<dbReference type="NCBIfam" id="TIGR00500">
    <property type="entry name" value="met_pdase_I"/>
    <property type="match status" value="1"/>
</dbReference>
<dbReference type="CDD" id="cd01086">
    <property type="entry name" value="MetAP1"/>
    <property type="match status" value="1"/>
</dbReference>
<dbReference type="PANTHER" id="PTHR43330">
    <property type="entry name" value="METHIONINE AMINOPEPTIDASE"/>
    <property type="match status" value="1"/>
</dbReference>
<evidence type="ECO:0000256" key="3">
    <source>
        <dbReference type="ARBA" id="ARBA00022670"/>
    </source>
</evidence>
<evidence type="ECO:0000256" key="6">
    <source>
        <dbReference type="ARBA" id="ARBA00022801"/>
    </source>
</evidence>
<evidence type="ECO:0000256" key="7">
    <source>
        <dbReference type="ARBA" id="ARBA00022833"/>
    </source>
</evidence>
<feature type="binding site" evidence="8">
    <location>
        <position position="236"/>
    </location>
    <ligand>
        <name>a divalent metal cation</name>
        <dbReference type="ChEBI" id="CHEBI:60240"/>
        <label>1</label>
    </ligand>
</feature>
<evidence type="ECO:0000259" key="11">
    <source>
        <dbReference type="Pfam" id="PF15801"/>
    </source>
</evidence>
<dbReference type="GO" id="GO:0004239">
    <property type="term" value="F:initiator methionyl aminopeptidase activity"/>
    <property type="evidence" value="ECO:0007669"/>
    <property type="project" value="UniProtKB-UniRule"/>
</dbReference>
<keyword evidence="3 8" id="KW-0645">Protease</keyword>
<evidence type="ECO:0000256" key="5">
    <source>
        <dbReference type="ARBA" id="ARBA00022771"/>
    </source>
</evidence>
<reference evidence="13" key="1">
    <citation type="submission" date="2022-11" db="UniProtKB">
        <authorList>
            <consortium name="WormBaseParasite"/>
        </authorList>
    </citation>
    <scope>IDENTIFICATION</scope>
</reference>
<dbReference type="Pfam" id="PF00557">
    <property type="entry name" value="Peptidase_M24"/>
    <property type="match status" value="1"/>
</dbReference>
<accession>A0A915ET55</accession>
<organism evidence="12 13">
    <name type="scientific">Echinococcus canadensis</name>
    <dbReference type="NCBI Taxonomy" id="519352"/>
    <lineage>
        <taxon>Eukaryota</taxon>
        <taxon>Metazoa</taxon>
        <taxon>Spiralia</taxon>
        <taxon>Lophotrochozoa</taxon>
        <taxon>Platyhelminthes</taxon>
        <taxon>Cestoda</taxon>
        <taxon>Eucestoda</taxon>
        <taxon>Cyclophyllidea</taxon>
        <taxon>Taeniidae</taxon>
        <taxon>Echinococcus</taxon>
        <taxon>Echinococcus canadensis group</taxon>
    </lineage>
</organism>
<feature type="binding site" evidence="8">
    <location>
        <position position="208"/>
    </location>
    <ligand>
        <name>substrate</name>
    </ligand>
</feature>